<evidence type="ECO:0000256" key="14">
    <source>
        <dbReference type="PIRSR" id="PIRSR618044-2"/>
    </source>
</evidence>
<evidence type="ECO:0000256" key="7">
    <source>
        <dbReference type="ARBA" id="ARBA00022729"/>
    </source>
</evidence>
<feature type="signal peptide" evidence="16">
    <location>
        <begin position="1"/>
        <end position="21"/>
    </location>
</feature>
<sequence>MKKILIILLIFCILPIQKVNAVDDDITPNAKSAILIEANSKQILYQKNAQEKLYPASTTKIMTMILMFEAINDQKISFDDEITTSKYAASMGGSQVYLEVGEKMSLQDMFKSIAIASANDASVAVGEYIAGSIEKFVTMMNEKAKELNLKNTHFKNATGLHDPDHYTCAYDLAIMAAYLIKIGGEDLLNVTSLYDSYIREDTKQSFWLVNTNKLLKLYDGVDGLKTGYTKEAGYCLVTTAKRDDQRIIGVLMNESAPKTRNEEMCNLLDYGFNNYQQITLFKKDSVIEQHLVDKMDNLSIDVKCKQDIVYTKAKNSNEKATTKITYQKDLLPVKQGDPVGNLEVIVNGKTIANYELYSGNDVSKATFLSKAIKTFKYLF</sequence>
<gene>
    <name evidence="18" type="ORF">H9980_13105</name>
</gene>
<dbReference type="InterPro" id="IPR037167">
    <property type="entry name" value="Peptidase_S11_C_sf"/>
</dbReference>
<evidence type="ECO:0000256" key="1">
    <source>
        <dbReference type="ARBA" id="ARBA00003217"/>
    </source>
</evidence>
<evidence type="ECO:0000256" key="13">
    <source>
        <dbReference type="PIRSR" id="PIRSR618044-1"/>
    </source>
</evidence>
<evidence type="ECO:0000256" key="4">
    <source>
        <dbReference type="ARBA" id="ARBA00012448"/>
    </source>
</evidence>
<evidence type="ECO:0000256" key="8">
    <source>
        <dbReference type="ARBA" id="ARBA00022801"/>
    </source>
</evidence>
<reference evidence="18" key="1">
    <citation type="journal article" date="2021" name="PeerJ">
        <title>Extensive microbial diversity within the chicken gut microbiome revealed by metagenomics and culture.</title>
        <authorList>
            <person name="Gilroy R."/>
            <person name="Ravi A."/>
            <person name="Getino M."/>
            <person name="Pursley I."/>
            <person name="Horton D.L."/>
            <person name="Alikhan N.F."/>
            <person name="Baker D."/>
            <person name="Gharbi K."/>
            <person name="Hall N."/>
            <person name="Watson M."/>
            <person name="Adriaenssens E.M."/>
            <person name="Foster-Nyarko E."/>
            <person name="Jarju S."/>
            <person name="Secka A."/>
            <person name="Antonio M."/>
            <person name="Oren A."/>
            <person name="Chaudhuri R.R."/>
            <person name="La Ragione R."/>
            <person name="Hildebrand F."/>
            <person name="Pallen M.J."/>
        </authorList>
    </citation>
    <scope>NUCLEOTIDE SEQUENCE</scope>
    <source>
        <strain evidence="18">ChiGjej1B1-14440</strain>
    </source>
</reference>
<evidence type="ECO:0000256" key="12">
    <source>
        <dbReference type="ARBA" id="ARBA00034000"/>
    </source>
</evidence>
<dbReference type="InterPro" id="IPR012338">
    <property type="entry name" value="Beta-lactam/transpept-like"/>
</dbReference>
<name>A0A9D2BNS7_9FIRM</name>
<keyword evidence="10" id="KW-0573">Peptidoglycan synthesis</keyword>
<dbReference type="InterPro" id="IPR012907">
    <property type="entry name" value="Peptidase_S11_C"/>
</dbReference>
<keyword evidence="7 16" id="KW-0732">Signal</keyword>
<evidence type="ECO:0000256" key="6">
    <source>
        <dbReference type="ARBA" id="ARBA00022670"/>
    </source>
</evidence>
<keyword evidence="11" id="KW-0961">Cell wall biogenesis/degradation</keyword>
<keyword evidence="6" id="KW-0645">Protease</keyword>
<dbReference type="GO" id="GO:0009002">
    <property type="term" value="F:serine-type D-Ala-D-Ala carboxypeptidase activity"/>
    <property type="evidence" value="ECO:0007669"/>
    <property type="project" value="UniProtKB-EC"/>
</dbReference>
<keyword evidence="9" id="KW-0133">Cell shape</keyword>
<evidence type="ECO:0000256" key="11">
    <source>
        <dbReference type="ARBA" id="ARBA00023316"/>
    </source>
</evidence>
<feature type="domain" description="Peptidase S11 D-Ala-D-Ala carboxypeptidase A C-terminal" evidence="17">
    <location>
        <begin position="275"/>
        <end position="364"/>
    </location>
</feature>
<feature type="active site" description="Acyl-ester intermediate" evidence="13">
    <location>
        <position position="57"/>
    </location>
</feature>
<evidence type="ECO:0000256" key="15">
    <source>
        <dbReference type="RuleBase" id="RU004016"/>
    </source>
</evidence>
<comment type="function">
    <text evidence="1">Removes C-terminal D-alanyl residues from sugar-peptide cell wall precursors.</text>
</comment>
<comment type="catalytic activity">
    <reaction evidence="12">
        <text>Preferential cleavage: (Ac)2-L-Lys-D-Ala-|-D-Ala. Also transpeptidation of peptidyl-alanyl moieties that are N-acyl substituents of D-alanine.</text>
        <dbReference type="EC" id="3.4.16.4"/>
    </reaction>
</comment>
<comment type="pathway">
    <text evidence="2">Cell wall biogenesis; peptidoglycan biosynthesis.</text>
</comment>
<dbReference type="Gene3D" id="3.40.710.10">
    <property type="entry name" value="DD-peptidase/beta-lactamase superfamily"/>
    <property type="match status" value="1"/>
</dbReference>
<dbReference type="SMART" id="SM00936">
    <property type="entry name" value="PBP5_C"/>
    <property type="match status" value="1"/>
</dbReference>
<dbReference type="InterPro" id="IPR001967">
    <property type="entry name" value="Peptidase_S11_N"/>
</dbReference>
<dbReference type="EMBL" id="DXET01000293">
    <property type="protein sequence ID" value="HIX82886.1"/>
    <property type="molecule type" value="Genomic_DNA"/>
</dbReference>
<protein>
    <recommendedName>
        <fullName evidence="4">serine-type D-Ala-D-Ala carboxypeptidase</fullName>
        <ecNumber evidence="4">3.4.16.4</ecNumber>
    </recommendedName>
</protein>
<comment type="similarity">
    <text evidence="3 15">Belongs to the peptidase S11 family.</text>
</comment>
<accession>A0A9D2BNS7</accession>
<dbReference type="AlphaFoldDB" id="A0A9D2BNS7"/>
<dbReference type="Pfam" id="PF07943">
    <property type="entry name" value="PBP5_C"/>
    <property type="match status" value="1"/>
</dbReference>
<dbReference type="PANTHER" id="PTHR21581:SF6">
    <property type="entry name" value="TRAFFICKING PROTEIN PARTICLE COMPLEX SUBUNIT 12"/>
    <property type="match status" value="1"/>
</dbReference>
<keyword evidence="5 18" id="KW-0121">Carboxypeptidase</keyword>
<dbReference type="SUPFAM" id="SSF69189">
    <property type="entry name" value="Penicillin-binding protein associated domain"/>
    <property type="match status" value="1"/>
</dbReference>
<dbReference type="GO" id="GO:0009252">
    <property type="term" value="P:peptidoglycan biosynthetic process"/>
    <property type="evidence" value="ECO:0007669"/>
    <property type="project" value="UniProtKB-KW"/>
</dbReference>
<evidence type="ECO:0000313" key="18">
    <source>
        <dbReference type="EMBL" id="HIX82886.1"/>
    </source>
</evidence>
<feature type="active site" description="Proton acceptor" evidence="13">
    <location>
        <position position="60"/>
    </location>
</feature>
<dbReference type="SUPFAM" id="SSF56601">
    <property type="entry name" value="beta-lactamase/transpeptidase-like"/>
    <property type="match status" value="1"/>
</dbReference>
<dbReference type="Proteomes" id="UP000886724">
    <property type="component" value="Unassembled WGS sequence"/>
</dbReference>
<evidence type="ECO:0000256" key="9">
    <source>
        <dbReference type="ARBA" id="ARBA00022960"/>
    </source>
</evidence>
<evidence type="ECO:0000256" key="5">
    <source>
        <dbReference type="ARBA" id="ARBA00022645"/>
    </source>
</evidence>
<dbReference type="Pfam" id="PF00768">
    <property type="entry name" value="Peptidase_S11"/>
    <property type="match status" value="1"/>
</dbReference>
<feature type="active site" evidence="13">
    <location>
        <position position="117"/>
    </location>
</feature>
<evidence type="ECO:0000313" key="19">
    <source>
        <dbReference type="Proteomes" id="UP000886724"/>
    </source>
</evidence>
<feature type="binding site" evidence="14">
    <location>
        <position position="225"/>
    </location>
    <ligand>
        <name>substrate</name>
    </ligand>
</feature>
<evidence type="ECO:0000256" key="10">
    <source>
        <dbReference type="ARBA" id="ARBA00022984"/>
    </source>
</evidence>
<dbReference type="GO" id="GO:0008360">
    <property type="term" value="P:regulation of cell shape"/>
    <property type="evidence" value="ECO:0007669"/>
    <property type="project" value="UniProtKB-KW"/>
</dbReference>
<evidence type="ECO:0000256" key="3">
    <source>
        <dbReference type="ARBA" id="ARBA00007164"/>
    </source>
</evidence>
<proteinExistence type="inferred from homology"/>
<organism evidence="18 19">
    <name type="scientific">Candidatus Erysipelatoclostridium merdavium</name>
    <dbReference type="NCBI Taxonomy" id="2838566"/>
    <lineage>
        <taxon>Bacteria</taxon>
        <taxon>Bacillati</taxon>
        <taxon>Bacillota</taxon>
        <taxon>Erysipelotrichia</taxon>
        <taxon>Erysipelotrichales</taxon>
        <taxon>Erysipelotrichales incertae sedis</taxon>
    </lineage>
</organism>
<dbReference type="Gene3D" id="2.60.410.10">
    <property type="entry name" value="D-Ala-D-Ala carboxypeptidase, C-terminal domain"/>
    <property type="match status" value="1"/>
</dbReference>
<dbReference type="PRINTS" id="PR00725">
    <property type="entry name" value="DADACBPTASE1"/>
</dbReference>
<dbReference type="InterPro" id="IPR015956">
    <property type="entry name" value="Peniciliin-bd_prot_C_sf"/>
</dbReference>
<evidence type="ECO:0000256" key="2">
    <source>
        <dbReference type="ARBA" id="ARBA00004752"/>
    </source>
</evidence>
<evidence type="ECO:0000256" key="16">
    <source>
        <dbReference type="SAM" id="SignalP"/>
    </source>
</evidence>
<keyword evidence="8" id="KW-0378">Hydrolase</keyword>
<dbReference type="PANTHER" id="PTHR21581">
    <property type="entry name" value="D-ALANYL-D-ALANINE CARBOXYPEPTIDASE"/>
    <property type="match status" value="1"/>
</dbReference>
<feature type="chain" id="PRO_5038715378" description="serine-type D-Ala-D-Ala carboxypeptidase" evidence="16">
    <location>
        <begin position="22"/>
        <end position="379"/>
    </location>
</feature>
<dbReference type="GO" id="GO:0071555">
    <property type="term" value="P:cell wall organization"/>
    <property type="evidence" value="ECO:0007669"/>
    <property type="project" value="UniProtKB-KW"/>
</dbReference>
<dbReference type="EC" id="3.4.16.4" evidence="4"/>
<comment type="caution">
    <text evidence="18">The sequence shown here is derived from an EMBL/GenBank/DDBJ whole genome shotgun (WGS) entry which is preliminary data.</text>
</comment>
<dbReference type="InterPro" id="IPR018044">
    <property type="entry name" value="Peptidase_S11"/>
</dbReference>
<evidence type="ECO:0000259" key="17">
    <source>
        <dbReference type="SMART" id="SM00936"/>
    </source>
</evidence>
<reference evidence="18" key="2">
    <citation type="submission" date="2021-04" db="EMBL/GenBank/DDBJ databases">
        <authorList>
            <person name="Gilroy R."/>
        </authorList>
    </citation>
    <scope>NUCLEOTIDE SEQUENCE</scope>
    <source>
        <strain evidence="18">ChiGjej1B1-14440</strain>
    </source>
</reference>
<dbReference type="GO" id="GO:0006508">
    <property type="term" value="P:proteolysis"/>
    <property type="evidence" value="ECO:0007669"/>
    <property type="project" value="UniProtKB-KW"/>
</dbReference>